<organism evidence="2 3">
    <name type="scientific">Ceratitis capitata</name>
    <name type="common">Mediterranean fruit fly</name>
    <name type="synonym">Tephritis capitata</name>
    <dbReference type="NCBI Taxonomy" id="7213"/>
    <lineage>
        <taxon>Eukaryota</taxon>
        <taxon>Metazoa</taxon>
        <taxon>Ecdysozoa</taxon>
        <taxon>Arthropoda</taxon>
        <taxon>Hexapoda</taxon>
        <taxon>Insecta</taxon>
        <taxon>Pterygota</taxon>
        <taxon>Neoptera</taxon>
        <taxon>Endopterygota</taxon>
        <taxon>Diptera</taxon>
        <taxon>Brachycera</taxon>
        <taxon>Muscomorpha</taxon>
        <taxon>Tephritoidea</taxon>
        <taxon>Tephritidae</taxon>
        <taxon>Ceratitis</taxon>
        <taxon>Ceratitis</taxon>
    </lineage>
</organism>
<gene>
    <name evidence="2" type="ORF">CCAP1982_LOCUS21590</name>
</gene>
<evidence type="ECO:0000313" key="2">
    <source>
        <dbReference type="EMBL" id="CAD7013530.1"/>
    </source>
</evidence>
<dbReference type="EMBL" id="CAJHJT010000056">
    <property type="protein sequence ID" value="CAD7013530.1"/>
    <property type="molecule type" value="Genomic_DNA"/>
</dbReference>
<feature type="compositionally biased region" description="Basic and acidic residues" evidence="1">
    <location>
        <begin position="39"/>
        <end position="48"/>
    </location>
</feature>
<evidence type="ECO:0000256" key="1">
    <source>
        <dbReference type="SAM" id="MobiDB-lite"/>
    </source>
</evidence>
<sequence>MDTNSVSPLPPPEAPLAMMEVEKTPPGTPTTNDMPPPPDEEKTQHKVNDINSSS</sequence>
<dbReference type="AlphaFoldDB" id="A0A811VE06"/>
<dbReference type="Proteomes" id="UP000606786">
    <property type="component" value="Unassembled WGS sequence"/>
</dbReference>
<reference evidence="2" key="1">
    <citation type="submission" date="2020-11" db="EMBL/GenBank/DDBJ databases">
        <authorList>
            <person name="Whitehead M."/>
        </authorList>
    </citation>
    <scope>NUCLEOTIDE SEQUENCE</scope>
    <source>
        <strain evidence="2">EGII</strain>
    </source>
</reference>
<proteinExistence type="predicted"/>
<keyword evidence="3" id="KW-1185">Reference proteome</keyword>
<protein>
    <submittedName>
        <fullName evidence="2">(Mediterranean fruit fly) hypothetical protein</fullName>
    </submittedName>
</protein>
<name>A0A811VE06_CERCA</name>
<feature type="region of interest" description="Disordered" evidence="1">
    <location>
        <begin position="1"/>
        <end position="54"/>
    </location>
</feature>
<evidence type="ECO:0000313" key="3">
    <source>
        <dbReference type="Proteomes" id="UP000606786"/>
    </source>
</evidence>
<comment type="caution">
    <text evidence="2">The sequence shown here is derived from an EMBL/GenBank/DDBJ whole genome shotgun (WGS) entry which is preliminary data.</text>
</comment>
<accession>A0A811VE06</accession>